<evidence type="ECO:0000313" key="19">
    <source>
        <dbReference type="EMBL" id="KKQ21756.1"/>
    </source>
</evidence>
<dbReference type="PIRSF" id="PIRSF000386">
    <property type="entry name" value="tRNA_mtase"/>
    <property type="match status" value="1"/>
</dbReference>
<comment type="caution">
    <text evidence="15">Lacks conserved residue(s) required for the propagation of feature annotation.</text>
</comment>
<dbReference type="AlphaFoldDB" id="A0A0G0J0T1"/>
<evidence type="ECO:0000256" key="7">
    <source>
        <dbReference type="ARBA" id="ARBA00022490"/>
    </source>
</evidence>
<dbReference type="Gene3D" id="3.40.1280.10">
    <property type="match status" value="1"/>
</dbReference>
<evidence type="ECO:0000256" key="17">
    <source>
        <dbReference type="RuleBase" id="RU003464"/>
    </source>
</evidence>
<accession>A0A0G0J0T1</accession>
<dbReference type="InterPro" id="IPR023148">
    <property type="entry name" value="tRNA_m1G_MeTrfase_C_sf"/>
</dbReference>
<proteinExistence type="inferred from homology"/>
<feature type="domain" description="tRNA methyltransferase TRMD/TRM10-type" evidence="18">
    <location>
        <begin position="1"/>
        <end position="229"/>
    </location>
</feature>
<evidence type="ECO:0000313" key="20">
    <source>
        <dbReference type="Proteomes" id="UP000034044"/>
    </source>
</evidence>
<evidence type="ECO:0000256" key="10">
    <source>
        <dbReference type="ARBA" id="ARBA00022691"/>
    </source>
</evidence>
<dbReference type="FunFam" id="3.40.1280.10:FF:000001">
    <property type="entry name" value="tRNA (guanine-N(1)-)-methyltransferase"/>
    <property type="match status" value="1"/>
</dbReference>
<gene>
    <name evidence="15" type="primary">trmD</name>
    <name evidence="19" type="ORF">US36_C0014G0016</name>
</gene>
<dbReference type="NCBIfam" id="NF000648">
    <property type="entry name" value="PRK00026.1"/>
    <property type="match status" value="1"/>
</dbReference>
<dbReference type="PANTHER" id="PTHR46417:SF1">
    <property type="entry name" value="TRNA (GUANINE-N(1)-)-METHYLTRANSFERASE"/>
    <property type="match status" value="1"/>
</dbReference>
<name>A0A0G0J0T1_9BACT</name>
<comment type="similarity">
    <text evidence="3 15 17">Belongs to the RNA methyltransferase TrmD family.</text>
</comment>
<evidence type="ECO:0000256" key="14">
    <source>
        <dbReference type="ARBA" id="ARBA00047783"/>
    </source>
</evidence>
<dbReference type="InterPro" id="IPR002649">
    <property type="entry name" value="tRNA_m1G_MeTrfase_TrmD"/>
</dbReference>
<evidence type="ECO:0000256" key="15">
    <source>
        <dbReference type="HAMAP-Rule" id="MF_00605"/>
    </source>
</evidence>
<sequence length="231" mass="26293">MKFDIITIFPKIFSAKGGSYLNESILKRAQKNKLIQIKIHNLRDFTKDKHRKVDDRPYGGGPGMVFKIEPLIKAISSILRIQNLKLRIKKKIKVILFSPSGKQFDNKMAANLSKNYNQLILISGRYEGIDARIKKVLYDSGFKIQEISIGPYVLTGGELPAMVLIDAISRQIPGVLGKKESLEEKGHGIGVPVYTRPEEFIYKSKKYKVPKVLLSGDHKKIEKWLNKKTNR</sequence>
<comment type="subcellular location">
    <subcellularLocation>
        <location evidence="2 15 17">Cytoplasm</location>
    </subcellularLocation>
</comment>
<evidence type="ECO:0000256" key="2">
    <source>
        <dbReference type="ARBA" id="ARBA00004496"/>
    </source>
</evidence>
<dbReference type="InterPro" id="IPR029026">
    <property type="entry name" value="tRNA_m1G_MTases_N"/>
</dbReference>
<comment type="catalytic activity">
    <reaction evidence="14 15 17">
        <text>guanosine(37) in tRNA + S-adenosyl-L-methionine = N(1)-methylguanosine(37) in tRNA + S-adenosyl-L-homocysteine + H(+)</text>
        <dbReference type="Rhea" id="RHEA:36899"/>
        <dbReference type="Rhea" id="RHEA-COMP:10145"/>
        <dbReference type="Rhea" id="RHEA-COMP:10147"/>
        <dbReference type="ChEBI" id="CHEBI:15378"/>
        <dbReference type="ChEBI" id="CHEBI:57856"/>
        <dbReference type="ChEBI" id="CHEBI:59789"/>
        <dbReference type="ChEBI" id="CHEBI:73542"/>
        <dbReference type="ChEBI" id="CHEBI:74269"/>
        <dbReference type="EC" id="2.1.1.228"/>
    </reaction>
</comment>
<dbReference type="InterPro" id="IPR029028">
    <property type="entry name" value="Alpha/beta_knot_MTases"/>
</dbReference>
<evidence type="ECO:0000256" key="8">
    <source>
        <dbReference type="ARBA" id="ARBA00022603"/>
    </source>
</evidence>
<dbReference type="EC" id="2.1.1.228" evidence="5 15"/>
<evidence type="ECO:0000256" key="9">
    <source>
        <dbReference type="ARBA" id="ARBA00022679"/>
    </source>
</evidence>
<keyword evidence="11 15" id="KW-0819">tRNA processing</keyword>
<feature type="binding site" evidence="15 16">
    <location>
        <position position="124"/>
    </location>
    <ligand>
        <name>S-adenosyl-L-methionine</name>
        <dbReference type="ChEBI" id="CHEBI:59789"/>
    </ligand>
</feature>
<dbReference type="InterPro" id="IPR016009">
    <property type="entry name" value="tRNA_MeTrfase_TRMD/TRM10"/>
</dbReference>
<evidence type="ECO:0000256" key="11">
    <source>
        <dbReference type="ARBA" id="ARBA00022694"/>
    </source>
</evidence>
<keyword evidence="8 15" id="KW-0489">Methyltransferase</keyword>
<dbReference type="Proteomes" id="UP000034044">
    <property type="component" value="Unassembled WGS sequence"/>
</dbReference>
<keyword evidence="10 15" id="KW-0949">S-adenosyl-L-methionine</keyword>
<evidence type="ECO:0000256" key="5">
    <source>
        <dbReference type="ARBA" id="ARBA00012807"/>
    </source>
</evidence>
<dbReference type="GO" id="GO:0005829">
    <property type="term" value="C:cytosol"/>
    <property type="evidence" value="ECO:0007669"/>
    <property type="project" value="TreeGrafter"/>
</dbReference>
<evidence type="ECO:0000256" key="6">
    <source>
        <dbReference type="ARBA" id="ARBA00014679"/>
    </source>
</evidence>
<organism evidence="19 20">
    <name type="scientific">Candidatus Wolfebacteria bacterium GW2011_GWC1_37_10</name>
    <dbReference type="NCBI Taxonomy" id="1619010"/>
    <lineage>
        <taxon>Bacteria</taxon>
        <taxon>Candidatus Wolfeibacteriota</taxon>
    </lineage>
</organism>
<evidence type="ECO:0000256" key="3">
    <source>
        <dbReference type="ARBA" id="ARBA00007630"/>
    </source>
</evidence>
<dbReference type="PATRIC" id="fig|1619010.3.peg.478"/>
<protein>
    <recommendedName>
        <fullName evidence="6 15">tRNA (guanine-N(1)-)-methyltransferase</fullName>
        <ecNumber evidence="5 15">2.1.1.228</ecNumber>
    </recommendedName>
    <alternativeName>
        <fullName evidence="12 15">M1G-methyltransferase</fullName>
    </alternativeName>
    <alternativeName>
        <fullName evidence="13 15">tRNA [GM37] methyltransferase</fullName>
    </alternativeName>
</protein>
<evidence type="ECO:0000256" key="16">
    <source>
        <dbReference type="PIRSR" id="PIRSR000386-1"/>
    </source>
</evidence>
<dbReference type="Gene3D" id="1.10.1270.20">
    <property type="entry name" value="tRNA(m1g37)methyltransferase, domain 2"/>
    <property type="match status" value="1"/>
</dbReference>
<comment type="function">
    <text evidence="1 15 17">Specifically methylates guanosine-37 in various tRNAs.</text>
</comment>
<comment type="caution">
    <text evidence="19">The sequence shown here is derived from an EMBL/GenBank/DDBJ whole genome shotgun (WGS) entry which is preliminary data.</text>
</comment>
<evidence type="ECO:0000256" key="12">
    <source>
        <dbReference type="ARBA" id="ARBA00029736"/>
    </source>
</evidence>
<dbReference type="Pfam" id="PF01746">
    <property type="entry name" value="tRNA_m1G_MT"/>
    <property type="match status" value="1"/>
</dbReference>
<evidence type="ECO:0000256" key="1">
    <source>
        <dbReference type="ARBA" id="ARBA00002634"/>
    </source>
</evidence>
<dbReference type="GO" id="GO:0052906">
    <property type="term" value="F:tRNA (guanine(37)-N1)-methyltransferase activity"/>
    <property type="evidence" value="ECO:0007669"/>
    <property type="project" value="UniProtKB-UniRule"/>
</dbReference>
<dbReference type="CDD" id="cd18080">
    <property type="entry name" value="TrmD-like"/>
    <property type="match status" value="1"/>
</dbReference>
<dbReference type="SUPFAM" id="SSF75217">
    <property type="entry name" value="alpha/beta knot"/>
    <property type="match status" value="1"/>
</dbReference>
<keyword evidence="9 15" id="KW-0808">Transferase</keyword>
<keyword evidence="7 15" id="KW-0963">Cytoplasm</keyword>
<evidence type="ECO:0000256" key="13">
    <source>
        <dbReference type="ARBA" id="ARBA00033392"/>
    </source>
</evidence>
<evidence type="ECO:0000259" key="18">
    <source>
        <dbReference type="Pfam" id="PF01746"/>
    </source>
</evidence>
<reference evidence="19 20" key="1">
    <citation type="journal article" date="2015" name="Nature">
        <title>rRNA introns, odd ribosomes, and small enigmatic genomes across a large radiation of phyla.</title>
        <authorList>
            <person name="Brown C.T."/>
            <person name="Hug L.A."/>
            <person name="Thomas B.C."/>
            <person name="Sharon I."/>
            <person name="Castelle C.J."/>
            <person name="Singh A."/>
            <person name="Wilkins M.J."/>
            <person name="Williams K.H."/>
            <person name="Banfield J.F."/>
        </authorList>
    </citation>
    <scope>NUCLEOTIDE SEQUENCE [LARGE SCALE GENOMIC DNA]</scope>
</reference>
<dbReference type="GO" id="GO:0002939">
    <property type="term" value="P:tRNA N1-guanine methylation"/>
    <property type="evidence" value="ECO:0007669"/>
    <property type="project" value="TreeGrafter"/>
</dbReference>
<dbReference type="EMBL" id="LBSR01000014">
    <property type="protein sequence ID" value="KKQ21756.1"/>
    <property type="molecule type" value="Genomic_DNA"/>
</dbReference>
<evidence type="ECO:0000256" key="4">
    <source>
        <dbReference type="ARBA" id="ARBA00011738"/>
    </source>
</evidence>
<dbReference type="PANTHER" id="PTHR46417">
    <property type="entry name" value="TRNA (GUANINE-N(1)-)-METHYLTRANSFERASE"/>
    <property type="match status" value="1"/>
</dbReference>
<dbReference type="NCBIfam" id="TIGR00088">
    <property type="entry name" value="trmD"/>
    <property type="match status" value="1"/>
</dbReference>
<dbReference type="HAMAP" id="MF_00605">
    <property type="entry name" value="TrmD"/>
    <property type="match status" value="1"/>
</dbReference>
<comment type="subunit">
    <text evidence="4 15 17">Homodimer.</text>
</comment>